<gene>
    <name evidence="1" type="ORF">Pmani_030465</name>
</gene>
<reference evidence="1" key="1">
    <citation type="submission" date="2023-11" db="EMBL/GenBank/DDBJ databases">
        <title>Genome assemblies of two species of porcelain crab, Petrolisthes cinctipes and Petrolisthes manimaculis (Anomura: Porcellanidae).</title>
        <authorList>
            <person name="Angst P."/>
        </authorList>
    </citation>
    <scope>NUCLEOTIDE SEQUENCE</scope>
    <source>
        <strain evidence="1">PB745_02</strain>
        <tissue evidence="1">Gill</tissue>
    </source>
</reference>
<dbReference type="EMBL" id="JAWZYT010003717">
    <property type="protein sequence ID" value="KAK4297089.1"/>
    <property type="molecule type" value="Genomic_DNA"/>
</dbReference>
<organism evidence="1 2">
    <name type="scientific">Petrolisthes manimaculis</name>
    <dbReference type="NCBI Taxonomy" id="1843537"/>
    <lineage>
        <taxon>Eukaryota</taxon>
        <taxon>Metazoa</taxon>
        <taxon>Ecdysozoa</taxon>
        <taxon>Arthropoda</taxon>
        <taxon>Crustacea</taxon>
        <taxon>Multicrustacea</taxon>
        <taxon>Malacostraca</taxon>
        <taxon>Eumalacostraca</taxon>
        <taxon>Eucarida</taxon>
        <taxon>Decapoda</taxon>
        <taxon>Pleocyemata</taxon>
        <taxon>Anomura</taxon>
        <taxon>Galatheoidea</taxon>
        <taxon>Porcellanidae</taxon>
        <taxon>Petrolisthes</taxon>
    </lineage>
</organism>
<dbReference type="Proteomes" id="UP001292094">
    <property type="component" value="Unassembled WGS sequence"/>
</dbReference>
<evidence type="ECO:0000313" key="2">
    <source>
        <dbReference type="Proteomes" id="UP001292094"/>
    </source>
</evidence>
<proteinExistence type="predicted"/>
<dbReference type="AlphaFoldDB" id="A0AAE1NX60"/>
<protein>
    <submittedName>
        <fullName evidence="1">Uncharacterized protein</fullName>
    </submittedName>
</protein>
<name>A0AAE1NX60_9EUCA</name>
<sequence length="72" mass="8172">MRATSSQERVGRVSRCCAQGRMSSMANSMRNVRLRSYNTHPIPPDMSRIRDFIIHHMLADMSGIPDIVALQL</sequence>
<evidence type="ECO:0000313" key="1">
    <source>
        <dbReference type="EMBL" id="KAK4297089.1"/>
    </source>
</evidence>
<comment type="caution">
    <text evidence="1">The sequence shown here is derived from an EMBL/GenBank/DDBJ whole genome shotgun (WGS) entry which is preliminary data.</text>
</comment>
<accession>A0AAE1NX60</accession>
<keyword evidence="2" id="KW-1185">Reference proteome</keyword>